<accession>A0ACB0KDM7</accession>
<proteinExistence type="predicted"/>
<name>A0ACB0KDM7_TRIPR</name>
<comment type="caution">
    <text evidence="1">The sequence shown here is derived from an EMBL/GenBank/DDBJ whole genome shotgun (WGS) entry which is preliminary data.</text>
</comment>
<sequence>MEPEQYFPSSAVLWSTRWWTKETVAVVTGGNKGIGFALVKRLAELGLSVVLTARDKQKGEDAVEAIRAQLGHLAHNHVHFLLLDVSDHDSIKTFASSFKAKFGATLDILVNNAGVSYNELDENSVDHAESVLKTNFYGPKLLIEELLPLFRFSSSITRILNVSSRLGSLNKLRNAEVKKMLESEELKEEEIEEMVKKFVRDVRNGTWKSEGWPSYWTDYAVSKLALNAYSKVLAKRYNNNNSNNSYKLGGSGTKLMSVNCFCPGFTQTSMTKGKGTHTADQAASLAAILTLLPPHHLPTGKFFLLRNNTTFLHVTNSKL</sequence>
<gene>
    <name evidence="1" type="ORF">MILVUS5_LOCUS21387</name>
</gene>
<dbReference type="Proteomes" id="UP001177021">
    <property type="component" value="Unassembled WGS sequence"/>
</dbReference>
<evidence type="ECO:0000313" key="2">
    <source>
        <dbReference type="Proteomes" id="UP001177021"/>
    </source>
</evidence>
<keyword evidence="2" id="KW-1185">Reference proteome</keyword>
<protein>
    <submittedName>
        <fullName evidence="1">Uncharacterized protein</fullName>
    </submittedName>
</protein>
<reference evidence="1" key="1">
    <citation type="submission" date="2023-10" db="EMBL/GenBank/DDBJ databases">
        <authorList>
            <person name="Rodriguez Cubillos JULIANA M."/>
            <person name="De Vega J."/>
        </authorList>
    </citation>
    <scope>NUCLEOTIDE SEQUENCE</scope>
</reference>
<organism evidence="1 2">
    <name type="scientific">Trifolium pratense</name>
    <name type="common">Red clover</name>
    <dbReference type="NCBI Taxonomy" id="57577"/>
    <lineage>
        <taxon>Eukaryota</taxon>
        <taxon>Viridiplantae</taxon>
        <taxon>Streptophyta</taxon>
        <taxon>Embryophyta</taxon>
        <taxon>Tracheophyta</taxon>
        <taxon>Spermatophyta</taxon>
        <taxon>Magnoliopsida</taxon>
        <taxon>eudicotyledons</taxon>
        <taxon>Gunneridae</taxon>
        <taxon>Pentapetalae</taxon>
        <taxon>rosids</taxon>
        <taxon>fabids</taxon>
        <taxon>Fabales</taxon>
        <taxon>Fabaceae</taxon>
        <taxon>Papilionoideae</taxon>
        <taxon>50 kb inversion clade</taxon>
        <taxon>NPAAA clade</taxon>
        <taxon>Hologalegina</taxon>
        <taxon>IRL clade</taxon>
        <taxon>Trifolieae</taxon>
        <taxon>Trifolium</taxon>
    </lineage>
</organism>
<dbReference type="EMBL" id="CASHSV030000206">
    <property type="protein sequence ID" value="CAJ2654179.1"/>
    <property type="molecule type" value="Genomic_DNA"/>
</dbReference>
<evidence type="ECO:0000313" key="1">
    <source>
        <dbReference type="EMBL" id="CAJ2654179.1"/>
    </source>
</evidence>